<protein>
    <recommendedName>
        <fullName evidence="1">RWD domain-containing protein</fullName>
    </recommendedName>
</protein>
<sequence>MDDAREDELQSLESIYMDELTILDRPSHFEIKLLPVPDADDPSLNKVSIKMEVKLPTGYPSILPEVHLRVAKGVSSKNCTMLEERVREEAKNQMGEPMIYILSAIVKEWLDEHNDEEKDQLESRLDQFVENTFEKDGTPVTVETFTMWWTEFKAEMEKNAVKNAEKSAISGKEFFARGLSTSLVAPDSGGKGTEIDWELFTEETEFADVPGSDELDSEED</sequence>
<dbReference type="CDD" id="cd23823">
    <property type="entry name" value="RWD_GCN2"/>
    <property type="match status" value="1"/>
</dbReference>
<dbReference type="Pfam" id="PF05773">
    <property type="entry name" value="RWD"/>
    <property type="match status" value="1"/>
</dbReference>
<dbReference type="GO" id="GO:0051246">
    <property type="term" value="P:regulation of protein metabolic process"/>
    <property type="evidence" value="ECO:0007669"/>
    <property type="project" value="UniProtKB-ARBA"/>
</dbReference>
<dbReference type="SUPFAM" id="SSF54495">
    <property type="entry name" value="UBC-like"/>
    <property type="match status" value="1"/>
</dbReference>
<dbReference type="Gene3D" id="3.10.110.10">
    <property type="entry name" value="Ubiquitin Conjugating Enzyme"/>
    <property type="match status" value="1"/>
</dbReference>
<reference evidence="2" key="1">
    <citation type="journal article" date="2020" name="J. Eukaryot. Microbiol.">
        <title>De novo Sequencing, Assembly and Annotation of the Transcriptome for the Free-Living Testate Amoeba Arcella intermedia.</title>
        <authorList>
            <person name="Ribeiro G.M."/>
            <person name="Porfirio-Sousa A.L."/>
            <person name="Maurer-Alcala X.X."/>
            <person name="Katz L.A."/>
            <person name="Lahr D.J.G."/>
        </authorList>
    </citation>
    <scope>NUCLEOTIDE SEQUENCE</scope>
</reference>
<dbReference type="InterPro" id="IPR016135">
    <property type="entry name" value="UBQ-conjugating_enzyme/RWD"/>
</dbReference>
<evidence type="ECO:0000259" key="1">
    <source>
        <dbReference type="PROSITE" id="PS50908"/>
    </source>
</evidence>
<dbReference type="GO" id="GO:0009893">
    <property type="term" value="P:positive regulation of metabolic process"/>
    <property type="evidence" value="ECO:0007669"/>
    <property type="project" value="UniProtKB-ARBA"/>
</dbReference>
<dbReference type="EMBL" id="GIBP01007468">
    <property type="protein sequence ID" value="NDV36437.1"/>
    <property type="molecule type" value="Transcribed_RNA"/>
</dbReference>
<evidence type="ECO:0000313" key="2">
    <source>
        <dbReference type="EMBL" id="NDV36437.1"/>
    </source>
</evidence>
<dbReference type="InterPro" id="IPR040213">
    <property type="entry name" value="GIR2-like"/>
</dbReference>
<dbReference type="AlphaFoldDB" id="A0A6B2LHX8"/>
<dbReference type="GO" id="GO:0010468">
    <property type="term" value="P:regulation of gene expression"/>
    <property type="evidence" value="ECO:0007669"/>
    <property type="project" value="UniProtKB-ARBA"/>
</dbReference>
<dbReference type="SMART" id="SM00591">
    <property type="entry name" value="RWD"/>
    <property type="match status" value="1"/>
</dbReference>
<dbReference type="InterPro" id="IPR006575">
    <property type="entry name" value="RWD_dom"/>
</dbReference>
<proteinExistence type="predicted"/>
<name>A0A6B2LHX8_9EUKA</name>
<accession>A0A6B2LHX8</accession>
<feature type="domain" description="RWD" evidence="1">
    <location>
        <begin position="7"/>
        <end position="113"/>
    </location>
</feature>
<dbReference type="PROSITE" id="PS50908">
    <property type="entry name" value="RWD"/>
    <property type="match status" value="1"/>
</dbReference>
<dbReference type="PANTHER" id="PTHR12292">
    <property type="entry name" value="RWD DOMAIN-CONTAINING PROTEIN"/>
    <property type="match status" value="1"/>
</dbReference>
<organism evidence="2">
    <name type="scientific">Arcella intermedia</name>
    <dbReference type="NCBI Taxonomy" id="1963864"/>
    <lineage>
        <taxon>Eukaryota</taxon>
        <taxon>Amoebozoa</taxon>
        <taxon>Tubulinea</taxon>
        <taxon>Elardia</taxon>
        <taxon>Arcellinida</taxon>
        <taxon>Sphaerothecina</taxon>
        <taxon>Arcellidae</taxon>
        <taxon>Arcella</taxon>
    </lineage>
</organism>
<dbReference type="FunFam" id="3.10.110.10:FF:000050">
    <property type="entry name" value="eIF-2-alpha kinase GCN2"/>
    <property type="match status" value="1"/>
</dbReference>
<dbReference type="GO" id="GO:0033554">
    <property type="term" value="P:cellular response to stress"/>
    <property type="evidence" value="ECO:0007669"/>
    <property type="project" value="UniProtKB-ARBA"/>
</dbReference>